<comment type="function">
    <text evidence="1">Involved in endocytosis.</text>
</comment>
<evidence type="ECO:0000256" key="3">
    <source>
        <dbReference type="PROSITE-ProRule" id="PRU00339"/>
    </source>
</evidence>
<dbReference type="InterPro" id="IPR011990">
    <property type="entry name" value="TPR-like_helical_dom_sf"/>
</dbReference>
<dbReference type="Proteomes" id="UP001498398">
    <property type="component" value="Unassembled WGS sequence"/>
</dbReference>
<comment type="caution">
    <text evidence="5">The sequence shown here is derived from an EMBL/GenBank/DDBJ whole genome shotgun (WGS) entry which is preliminary data.</text>
</comment>
<dbReference type="PANTHER" id="PTHR23083:SF464">
    <property type="entry name" value="TETRATRICOPEPTIDE REPEAT DOMAIN 7, ISOFORM A"/>
    <property type="match status" value="1"/>
</dbReference>
<evidence type="ECO:0000256" key="1">
    <source>
        <dbReference type="ARBA" id="ARBA00002550"/>
    </source>
</evidence>
<name>A0ABR1IUZ6_9AGAR</name>
<dbReference type="InterPro" id="IPR019734">
    <property type="entry name" value="TPR_rpt"/>
</dbReference>
<keyword evidence="6" id="KW-1185">Reference proteome</keyword>
<dbReference type="InterPro" id="IPR051722">
    <property type="entry name" value="Endocytosis_PI4K-reg_protein"/>
</dbReference>
<evidence type="ECO:0000313" key="5">
    <source>
        <dbReference type="EMBL" id="KAK7438653.1"/>
    </source>
</evidence>
<feature type="compositionally biased region" description="Pro residues" evidence="4">
    <location>
        <begin position="52"/>
        <end position="62"/>
    </location>
</feature>
<evidence type="ECO:0000256" key="2">
    <source>
        <dbReference type="ARBA" id="ARBA00038251"/>
    </source>
</evidence>
<dbReference type="PANTHER" id="PTHR23083">
    <property type="entry name" value="TETRATRICOPEPTIDE REPEAT PROTEIN, TPR"/>
    <property type="match status" value="1"/>
</dbReference>
<evidence type="ECO:0000256" key="4">
    <source>
        <dbReference type="SAM" id="MobiDB-lite"/>
    </source>
</evidence>
<reference evidence="5 6" key="1">
    <citation type="submission" date="2024-01" db="EMBL/GenBank/DDBJ databases">
        <title>A draft genome for the cacao thread blight pathogen Marasmiellus scandens.</title>
        <authorList>
            <person name="Baruah I.K."/>
            <person name="Leung J."/>
            <person name="Bukari Y."/>
            <person name="Amoako-Attah I."/>
            <person name="Meinhardt L.W."/>
            <person name="Bailey B.A."/>
            <person name="Cohen S.P."/>
        </authorList>
    </citation>
    <scope>NUCLEOTIDE SEQUENCE [LARGE SCALE GENOMIC DNA]</scope>
    <source>
        <strain evidence="5 6">GH-19</strain>
    </source>
</reference>
<dbReference type="PROSITE" id="PS50005">
    <property type="entry name" value="TPR"/>
    <property type="match status" value="1"/>
</dbReference>
<comment type="similarity">
    <text evidence="2">Belongs to the YPP1 family.</text>
</comment>
<accession>A0ABR1IUZ6</accession>
<sequence length="235" mass="26549">GHGVVRNGSLRRVSSTSDLHSVLRPTSYQASSIHSRRRNSFMRPSMSSLNESPPPPPPPVLPPSSLQFSSKWNNRAVRENRLLSDLWLMSAATFRRLGKIEQAKGAIQEAEVKDEGNPAVWVQLGLYYIALGRIRDAIESFHKALFISADDITSTIHLSRIYLFPEEVSPSSPSSYSPKFSIPGSRNILTWKMWIWRLGCWSISPRVPRGTFPRHGISWERRMGSRAGKRRRGSV</sequence>
<organism evidence="5 6">
    <name type="scientific">Marasmiellus scandens</name>
    <dbReference type="NCBI Taxonomy" id="2682957"/>
    <lineage>
        <taxon>Eukaryota</taxon>
        <taxon>Fungi</taxon>
        <taxon>Dikarya</taxon>
        <taxon>Basidiomycota</taxon>
        <taxon>Agaricomycotina</taxon>
        <taxon>Agaricomycetes</taxon>
        <taxon>Agaricomycetidae</taxon>
        <taxon>Agaricales</taxon>
        <taxon>Marasmiineae</taxon>
        <taxon>Omphalotaceae</taxon>
        <taxon>Marasmiellus</taxon>
    </lineage>
</organism>
<feature type="region of interest" description="Disordered" evidence="4">
    <location>
        <begin position="43"/>
        <end position="62"/>
    </location>
</feature>
<dbReference type="SUPFAM" id="SSF48452">
    <property type="entry name" value="TPR-like"/>
    <property type="match status" value="1"/>
</dbReference>
<dbReference type="EMBL" id="JBANRG010000078">
    <property type="protein sequence ID" value="KAK7438653.1"/>
    <property type="molecule type" value="Genomic_DNA"/>
</dbReference>
<feature type="non-terminal residue" evidence="5">
    <location>
        <position position="1"/>
    </location>
</feature>
<dbReference type="Gene3D" id="1.25.40.10">
    <property type="entry name" value="Tetratricopeptide repeat domain"/>
    <property type="match status" value="1"/>
</dbReference>
<protein>
    <submittedName>
        <fullName evidence="5">Uncharacterized protein</fullName>
    </submittedName>
</protein>
<keyword evidence="3" id="KW-0802">TPR repeat</keyword>
<feature type="repeat" description="TPR" evidence="3">
    <location>
        <begin position="118"/>
        <end position="151"/>
    </location>
</feature>
<dbReference type="SMART" id="SM00028">
    <property type="entry name" value="TPR"/>
    <property type="match status" value="2"/>
</dbReference>
<gene>
    <name evidence="5" type="ORF">VKT23_017986</name>
</gene>
<proteinExistence type="inferred from homology"/>
<evidence type="ECO:0000313" key="6">
    <source>
        <dbReference type="Proteomes" id="UP001498398"/>
    </source>
</evidence>